<sequence length="178" mass="18970">MTLTTAPLTASFTALAGVQQDHSTALGNMVSTWTAAGLYSLRWQERTVSGDDPGGGDHPVSADPRADQLDQRLREYFATGHADFDSIALDTQGWTPFTNQVYRCCRAIAAGTTVTYQELARRAGNKAASRAVGAAMARNRVLLVIPCHRVVSAGGGLRGFSAPGGLQTKQFLLDLESE</sequence>
<dbReference type="InterPro" id="IPR014048">
    <property type="entry name" value="MethylDNA_cys_MeTrfase_DNA-bd"/>
</dbReference>
<dbReference type="Proteomes" id="UP000319004">
    <property type="component" value="Chromosome"/>
</dbReference>
<dbReference type="KEGG" id="snep:Enr13x_77430"/>
<feature type="domain" description="Methylated-DNA-[protein]-cysteine S-methyltransferase DNA binding" evidence="9">
    <location>
        <begin position="96"/>
        <end position="177"/>
    </location>
</feature>
<dbReference type="FunFam" id="1.10.10.10:FF:000214">
    <property type="entry name" value="Methylated-DNA--protein-cysteine methyltransferase"/>
    <property type="match status" value="1"/>
</dbReference>
<keyword evidence="7" id="KW-0234">DNA repair</keyword>
<gene>
    <name evidence="10" type="primary">ogt</name>
    <name evidence="10" type="ORF">Enr13x_77430</name>
</gene>
<keyword evidence="6" id="KW-0227">DNA damage</keyword>
<dbReference type="EC" id="2.1.1.63" evidence="3"/>
<reference evidence="10 11" key="1">
    <citation type="submission" date="2019-03" db="EMBL/GenBank/DDBJ databases">
        <title>Deep-cultivation of Planctomycetes and their phenomic and genomic characterization uncovers novel biology.</title>
        <authorList>
            <person name="Wiegand S."/>
            <person name="Jogler M."/>
            <person name="Boedeker C."/>
            <person name="Pinto D."/>
            <person name="Vollmers J."/>
            <person name="Rivas-Marin E."/>
            <person name="Kohn T."/>
            <person name="Peeters S.H."/>
            <person name="Heuer A."/>
            <person name="Rast P."/>
            <person name="Oberbeckmann S."/>
            <person name="Bunk B."/>
            <person name="Jeske O."/>
            <person name="Meyerdierks A."/>
            <person name="Storesund J.E."/>
            <person name="Kallscheuer N."/>
            <person name="Luecker S."/>
            <person name="Lage O.M."/>
            <person name="Pohl T."/>
            <person name="Merkel B.J."/>
            <person name="Hornburger P."/>
            <person name="Mueller R.-W."/>
            <person name="Bruemmer F."/>
            <person name="Labrenz M."/>
            <person name="Spormann A.M."/>
            <person name="Op den Camp H."/>
            <person name="Overmann J."/>
            <person name="Amann R."/>
            <person name="Jetten M.S.M."/>
            <person name="Mascher T."/>
            <person name="Medema M.H."/>
            <person name="Devos D.P."/>
            <person name="Kaster A.-K."/>
            <person name="Ovreas L."/>
            <person name="Rohde M."/>
            <person name="Galperin M.Y."/>
            <person name="Jogler C."/>
        </authorList>
    </citation>
    <scope>NUCLEOTIDE SEQUENCE [LARGE SCALE GENOMIC DNA]</scope>
    <source>
        <strain evidence="10 11">Enr13</strain>
    </source>
</reference>
<evidence type="ECO:0000256" key="2">
    <source>
        <dbReference type="ARBA" id="ARBA00008711"/>
    </source>
</evidence>
<dbReference type="EMBL" id="CP037423">
    <property type="protein sequence ID" value="QDV47831.1"/>
    <property type="molecule type" value="Genomic_DNA"/>
</dbReference>
<protein>
    <recommendedName>
        <fullName evidence="3">methylated-DNA--[protein]-cysteine S-methyltransferase</fullName>
        <ecNumber evidence="3">2.1.1.63</ecNumber>
    </recommendedName>
</protein>
<evidence type="ECO:0000256" key="8">
    <source>
        <dbReference type="ARBA" id="ARBA00049348"/>
    </source>
</evidence>
<evidence type="ECO:0000256" key="1">
    <source>
        <dbReference type="ARBA" id="ARBA00001286"/>
    </source>
</evidence>
<keyword evidence="11" id="KW-1185">Reference proteome</keyword>
<dbReference type="GO" id="GO:0003908">
    <property type="term" value="F:methylated-DNA-[protein]-cysteine S-methyltransferase activity"/>
    <property type="evidence" value="ECO:0007669"/>
    <property type="project" value="UniProtKB-EC"/>
</dbReference>
<dbReference type="Pfam" id="PF01035">
    <property type="entry name" value="DNA_binding_1"/>
    <property type="match status" value="1"/>
</dbReference>
<evidence type="ECO:0000259" key="9">
    <source>
        <dbReference type="Pfam" id="PF01035"/>
    </source>
</evidence>
<evidence type="ECO:0000256" key="5">
    <source>
        <dbReference type="ARBA" id="ARBA00022679"/>
    </source>
</evidence>
<evidence type="ECO:0000256" key="3">
    <source>
        <dbReference type="ARBA" id="ARBA00011918"/>
    </source>
</evidence>
<dbReference type="PANTHER" id="PTHR10815:SF5">
    <property type="entry name" value="METHYLATED-DNA--PROTEIN-CYSTEINE METHYLTRANSFERASE"/>
    <property type="match status" value="1"/>
</dbReference>
<dbReference type="NCBIfam" id="TIGR00589">
    <property type="entry name" value="ogt"/>
    <property type="match status" value="1"/>
</dbReference>
<dbReference type="SUPFAM" id="SSF46767">
    <property type="entry name" value="Methylated DNA-protein cysteine methyltransferase, C-terminal domain"/>
    <property type="match status" value="1"/>
</dbReference>
<evidence type="ECO:0000256" key="7">
    <source>
        <dbReference type="ARBA" id="ARBA00023204"/>
    </source>
</evidence>
<dbReference type="CDD" id="cd06445">
    <property type="entry name" value="ATase"/>
    <property type="match status" value="1"/>
</dbReference>
<dbReference type="InterPro" id="IPR001497">
    <property type="entry name" value="MethylDNA_cys_MeTrfase_AS"/>
</dbReference>
<evidence type="ECO:0000256" key="6">
    <source>
        <dbReference type="ARBA" id="ARBA00022763"/>
    </source>
</evidence>
<dbReference type="GO" id="GO:0006281">
    <property type="term" value="P:DNA repair"/>
    <property type="evidence" value="ECO:0007669"/>
    <property type="project" value="UniProtKB-KW"/>
</dbReference>
<comment type="similarity">
    <text evidence="2">Belongs to the MGMT family.</text>
</comment>
<accession>A0A518I3Z4</accession>
<keyword evidence="4 10" id="KW-0489">Methyltransferase</keyword>
<comment type="catalytic activity">
    <reaction evidence="1">
        <text>a 4-O-methyl-thymidine in DNA + L-cysteinyl-[protein] = a thymidine in DNA + S-methyl-L-cysteinyl-[protein]</text>
        <dbReference type="Rhea" id="RHEA:53428"/>
        <dbReference type="Rhea" id="RHEA-COMP:10131"/>
        <dbReference type="Rhea" id="RHEA-COMP:10132"/>
        <dbReference type="Rhea" id="RHEA-COMP:13555"/>
        <dbReference type="Rhea" id="RHEA-COMP:13556"/>
        <dbReference type="ChEBI" id="CHEBI:29950"/>
        <dbReference type="ChEBI" id="CHEBI:82612"/>
        <dbReference type="ChEBI" id="CHEBI:137386"/>
        <dbReference type="ChEBI" id="CHEBI:137387"/>
        <dbReference type="EC" id="2.1.1.63"/>
    </reaction>
</comment>
<dbReference type="RefSeq" id="WP_197455647.1">
    <property type="nucleotide sequence ID" value="NZ_CP037423.1"/>
</dbReference>
<comment type="catalytic activity">
    <reaction evidence="8">
        <text>a 6-O-methyl-2'-deoxyguanosine in DNA + L-cysteinyl-[protein] = S-methyl-L-cysteinyl-[protein] + a 2'-deoxyguanosine in DNA</text>
        <dbReference type="Rhea" id="RHEA:24000"/>
        <dbReference type="Rhea" id="RHEA-COMP:10131"/>
        <dbReference type="Rhea" id="RHEA-COMP:10132"/>
        <dbReference type="Rhea" id="RHEA-COMP:11367"/>
        <dbReference type="Rhea" id="RHEA-COMP:11368"/>
        <dbReference type="ChEBI" id="CHEBI:29950"/>
        <dbReference type="ChEBI" id="CHEBI:82612"/>
        <dbReference type="ChEBI" id="CHEBI:85445"/>
        <dbReference type="ChEBI" id="CHEBI:85448"/>
        <dbReference type="EC" id="2.1.1.63"/>
    </reaction>
</comment>
<dbReference type="PANTHER" id="PTHR10815">
    <property type="entry name" value="METHYLATED-DNA--PROTEIN-CYSTEINE METHYLTRANSFERASE"/>
    <property type="match status" value="1"/>
</dbReference>
<organism evidence="10 11">
    <name type="scientific">Stieleria neptunia</name>
    <dbReference type="NCBI Taxonomy" id="2527979"/>
    <lineage>
        <taxon>Bacteria</taxon>
        <taxon>Pseudomonadati</taxon>
        <taxon>Planctomycetota</taxon>
        <taxon>Planctomycetia</taxon>
        <taxon>Pirellulales</taxon>
        <taxon>Pirellulaceae</taxon>
        <taxon>Stieleria</taxon>
    </lineage>
</organism>
<evidence type="ECO:0000313" key="10">
    <source>
        <dbReference type="EMBL" id="QDV47831.1"/>
    </source>
</evidence>
<dbReference type="GO" id="GO:0032259">
    <property type="term" value="P:methylation"/>
    <property type="evidence" value="ECO:0007669"/>
    <property type="project" value="UniProtKB-KW"/>
</dbReference>
<evidence type="ECO:0000256" key="4">
    <source>
        <dbReference type="ARBA" id="ARBA00022603"/>
    </source>
</evidence>
<dbReference type="Gene3D" id="1.10.10.10">
    <property type="entry name" value="Winged helix-like DNA-binding domain superfamily/Winged helix DNA-binding domain"/>
    <property type="match status" value="1"/>
</dbReference>
<dbReference type="AlphaFoldDB" id="A0A518I3Z4"/>
<dbReference type="PROSITE" id="PS00374">
    <property type="entry name" value="MGMT"/>
    <property type="match status" value="1"/>
</dbReference>
<proteinExistence type="inferred from homology"/>
<evidence type="ECO:0000313" key="11">
    <source>
        <dbReference type="Proteomes" id="UP000319004"/>
    </source>
</evidence>
<dbReference type="InterPro" id="IPR036217">
    <property type="entry name" value="MethylDNA_cys_MeTrfase_DNAb"/>
</dbReference>
<keyword evidence="5 10" id="KW-0808">Transferase</keyword>
<name>A0A518I3Z4_9BACT</name>
<dbReference type="InterPro" id="IPR036388">
    <property type="entry name" value="WH-like_DNA-bd_sf"/>
</dbReference>